<evidence type="ECO:0000256" key="2">
    <source>
        <dbReference type="ARBA" id="ARBA00010790"/>
    </source>
</evidence>
<dbReference type="OrthoDB" id="9785276at2"/>
<feature type="binding site" evidence="5">
    <location>
        <position position="223"/>
    </location>
    <ligand>
        <name>FAD</name>
        <dbReference type="ChEBI" id="CHEBI:57692"/>
    </ligand>
</feature>
<dbReference type="HOGENOM" id="CLU_002865_7_2_5"/>
<reference evidence="9" key="1">
    <citation type="submission" date="2006-06" db="EMBL/GenBank/DDBJ databases">
        <title>Complete sequence of chromosome of Chelativorans sp. BNC1.</title>
        <authorList>
            <consortium name="US DOE Joint Genome Institute"/>
            <person name="Copeland A."/>
            <person name="Lucas S."/>
            <person name="Lapidus A."/>
            <person name="Barry K."/>
            <person name="Detter J.C."/>
            <person name="Glavina del Rio T."/>
            <person name="Hammon N."/>
            <person name="Israni S."/>
            <person name="Dalin E."/>
            <person name="Tice H."/>
            <person name="Pitluck S."/>
            <person name="Chertkov O."/>
            <person name="Brettin T."/>
            <person name="Bruce D."/>
            <person name="Han C."/>
            <person name="Tapia R."/>
            <person name="Gilna P."/>
            <person name="Schmutz J."/>
            <person name="Larimer F."/>
            <person name="Land M."/>
            <person name="Hauser L."/>
            <person name="Kyrpides N."/>
            <person name="Mikhailova N."/>
            <person name="Richardson P."/>
        </authorList>
    </citation>
    <scope>NUCLEOTIDE SEQUENCE</scope>
    <source>
        <strain evidence="9">BNC1</strain>
    </source>
</reference>
<dbReference type="PANTHER" id="PTHR11552:SF147">
    <property type="entry name" value="CHOLINE DEHYDROGENASE, MITOCHONDRIAL"/>
    <property type="match status" value="1"/>
</dbReference>
<organism evidence="9">
    <name type="scientific">Chelativorans sp. (strain BNC1)</name>
    <dbReference type="NCBI Taxonomy" id="266779"/>
    <lineage>
        <taxon>Bacteria</taxon>
        <taxon>Pseudomonadati</taxon>
        <taxon>Pseudomonadota</taxon>
        <taxon>Alphaproteobacteria</taxon>
        <taxon>Hyphomicrobiales</taxon>
        <taxon>Phyllobacteriaceae</taxon>
        <taxon>Chelativorans</taxon>
    </lineage>
</organism>
<feature type="binding site" evidence="5">
    <location>
        <position position="88"/>
    </location>
    <ligand>
        <name>FAD</name>
        <dbReference type="ChEBI" id="CHEBI:57692"/>
    </ligand>
</feature>
<dbReference type="EMBL" id="CP000390">
    <property type="protein sequence ID" value="ABG65122.1"/>
    <property type="molecule type" value="Genomic_DNA"/>
</dbReference>
<dbReference type="InterPro" id="IPR007867">
    <property type="entry name" value="GMC_OxRtase_C"/>
</dbReference>
<dbReference type="STRING" id="266779.Meso_3754"/>
<keyword evidence="3 6" id="KW-0285">Flavoprotein</keyword>
<dbReference type="Pfam" id="PF00732">
    <property type="entry name" value="GMC_oxred_N"/>
    <property type="match status" value="1"/>
</dbReference>
<accession>Q11BV3</accession>
<evidence type="ECO:0000256" key="1">
    <source>
        <dbReference type="ARBA" id="ARBA00001974"/>
    </source>
</evidence>
<dbReference type="NCBIfam" id="NF002550">
    <property type="entry name" value="PRK02106.1"/>
    <property type="match status" value="1"/>
</dbReference>
<comment type="similarity">
    <text evidence="2 6">Belongs to the GMC oxidoreductase family.</text>
</comment>
<evidence type="ECO:0000256" key="4">
    <source>
        <dbReference type="ARBA" id="ARBA00022827"/>
    </source>
</evidence>
<dbReference type="SUPFAM" id="SSF51905">
    <property type="entry name" value="FAD/NAD(P)-binding domain"/>
    <property type="match status" value="1"/>
</dbReference>
<dbReference type="Pfam" id="PF05199">
    <property type="entry name" value="GMC_oxred_C"/>
    <property type="match status" value="1"/>
</dbReference>
<dbReference type="Gene3D" id="3.30.560.10">
    <property type="entry name" value="Glucose Oxidase, domain 3"/>
    <property type="match status" value="1"/>
</dbReference>
<keyword evidence="4 5" id="KW-0274">FAD</keyword>
<evidence type="ECO:0000256" key="3">
    <source>
        <dbReference type="ARBA" id="ARBA00022630"/>
    </source>
</evidence>
<name>Q11BV3_CHESB</name>
<dbReference type="PANTHER" id="PTHR11552">
    <property type="entry name" value="GLUCOSE-METHANOL-CHOLINE GMC OXIDOREDUCTASE"/>
    <property type="match status" value="1"/>
</dbReference>
<dbReference type="InterPro" id="IPR000172">
    <property type="entry name" value="GMC_OxRdtase_N"/>
</dbReference>
<dbReference type="GO" id="GO:0050660">
    <property type="term" value="F:flavin adenine dinucleotide binding"/>
    <property type="evidence" value="ECO:0007669"/>
    <property type="project" value="InterPro"/>
</dbReference>
<evidence type="ECO:0000259" key="8">
    <source>
        <dbReference type="PROSITE" id="PS00624"/>
    </source>
</evidence>
<evidence type="ECO:0000259" key="7">
    <source>
        <dbReference type="PROSITE" id="PS00623"/>
    </source>
</evidence>
<dbReference type="Gene3D" id="3.50.50.60">
    <property type="entry name" value="FAD/NAD(P)-binding domain"/>
    <property type="match status" value="1"/>
</dbReference>
<evidence type="ECO:0000256" key="6">
    <source>
        <dbReference type="RuleBase" id="RU003968"/>
    </source>
</evidence>
<feature type="domain" description="Glucose-methanol-choline oxidoreductase N-terminal" evidence="8">
    <location>
        <begin position="258"/>
        <end position="272"/>
    </location>
</feature>
<dbReference type="KEGG" id="mes:Meso_3754"/>
<evidence type="ECO:0000313" key="9">
    <source>
        <dbReference type="EMBL" id="ABG65122.1"/>
    </source>
</evidence>
<dbReference type="GO" id="GO:0016614">
    <property type="term" value="F:oxidoreductase activity, acting on CH-OH group of donors"/>
    <property type="evidence" value="ECO:0007669"/>
    <property type="project" value="InterPro"/>
</dbReference>
<dbReference type="PROSITE" id="PS00624">
    <property type="entry name" value="GMC_OXRED_2"/>
    <property type="match status" value="1"/>
</dbReference>
<dbReference type="AlphaFoldDB" id="Q11BV3"/>
<gene>
    <name evidence="9" type="ordered locus">Meso_3754</name>
</gene>
<feature type="binding site" evidence="5">
    <location>
        <position position="92"/>
    </location>
    <ligand>
        <name>FAD</name>
        <dbReference type="ChEBI" id="CHEBI:57692"/>
    </ligand>
</feature>
<feature type="domain" description="Glucose-methanol-choline oxidoreductase N-terminal" evidence="7">
    <location>
        <begin position="86"/>
        <end position="109"/>
    </location>
</feature>
<dbReference type="SUPFAM" id="SSF54373">
    <property type="entry name" value="FAD-linked reductases, C-terminal domain"/>
    <property type="match status" value="1"/>
</dbReference>
<evidence type="ECO:0000256" key="5">
    <source>
        <dbReference type="PIRSR" id="PIRSR000137-2"/>
    </source>
</evidence>
<dbReference type="InterPro" id="IPR012132">
    <property type="entry name" value="GMC_OxRdtase"/>
</dbReference>
<dbReference type="PROSITE" id="PS00623">
    <property type="entry name" value="GMC_OXRED_1"/>
    <property type="match status" value="1"/>
</dbReference>
<dbReference type="PIRSF" id="PIRSF000137">
    <property type="entry name" value="Alcohol_oxidase"/>
    <property type="match status" value="1"/>
</dbReference>
<comment type="cofactor">
    <cofactor evidence="1 5">
        <name>FAD</name>
        <dbReference type="ChEBI" id="CHEBI:57692"/>
    </cofactor>
</comment>
<dbReference type="eggNOG" id="COG2303">
    <property type="taxonomic scope" value="Bacteria"/>
</dbReference>
<dbReference type="InterPro" id="IPR036188">
    <property type="entry name" value="FAD/NAD-bd_sf"/>
</dbReference>
<sequence length="552" mass="60030">MNASDASVYDYIVVGAGSAGCVLANRLSENRQLRILLIEAGGLDWNPLIHIPMGCGKLIRTHMHGWGLVAEPDEGLLGRRDPWPRGRVLGGTSSINGMLYVRGNPSDYDLWSQMGNRGWAFDDVFPYFLRSEGNVDRRDRWHGNDGPLVVQKARSQHPLYEAFVESGAAAGFPLNDDFNGARQEGFGRYDFTIDRGRRCSSAAAYLNPVRDRPNLDVMTSAHVSRILIEDGAATGVEYRRKQETRRANATREVIVSAGAIHSPAILMRSGIGDPAILTRFGIPVHMSLPGVGKNLQDHISISVQFGCNRPITLHSMARIDRAAFMMTRAVLFRTGEGAVFPAEAGAYTRTRPDLEYPDLGWVFFLGLGSSRVRIPFLSALRPDPLEQEGFMVKLLLLRPESRGEITLRSADPADAPVIYANALSAPSDAEALIRGVEQVRLVASKAPLSEFISTELGPGTEAVSSAQIEKFVRSTATTGHHQSGTCKMGSDPMAVVDDELRVHGLQGLRVVDASIMPNIVSGNINAPVMMIAEKASDLILGRAARPLEARAA</sequence>
<protein>
    <submittedName>
        <fullName evidence="9">Glucose-methanol-choline oxidoreductase</fullName>
    </submittedName>
</protein>
<proteinExistence type="inferred from homology"/>